<comment type="caution">
    <text evidence="2">The sequence shown here is derived from an EMBL/GenBank/DDBJ whole genome shotgun (WGS) entry which is preliminary data.</text>
</comment>
<dbReference type="GO" id="GO:0016020">
    <property type="term" value="C:membrane"/>
    <property type="evidence" value="ECO:0007669"/>
    <property type="project" value="InterPro"/>
</dbReference>
<keyword evidence="1" id="KW-1133">Transmembrane helix</keyword>
<organism evidence="2 3">
    <name type="scientific">Siccibacter turicensis</name>
    <dbReference type="NCBI Taxonomy" id="357233"/>
    <lineage>
        <taxon>Bacteria</taxon>
        <taxon>Pseudomonadati</taxon>
        <taxon>Pseudomonadota</taxon>
        <taxon>Gammaproteobacteria</taxon>
        <taxon>Enterobacterales</taxon>
        <taxon>Enterobacteriaceae</taxon>
        <taxon>Siccibacter</taxon>
    </lineage>
</organism>
<dbReference type="Pfam" id="PF10954">
    <property type="entry name" value="DUF2755"/>
    <property type="match status" value="1"/>
</dbReference>
<evidence type="ECO:0000256" key="1">
    <source>
        <dbReference type="SAM" id="Phobius"/>
    </source>
</evidence>
<dbReference type="InterPro" id="IPR020513">
    <property type="entry name" value="Uncharacterised_IM_YaiY"/>
</dbReference>
<feature type="transmembrane region" description="Helical" evidence="1">
    <location>
        <begin position="71"/>
        <end position="96"/>
    </location>
</feature>
<keyword evidence="3" id="KW-1185">Reference proteome</keyword>
<sequence>MADFTISSKPIIAGKKRDKSTTLGNVAYAVFVLFCFWVGSQLLNALMHAPGVFEHLMQMQDNNRPRIEMELAVGTVFGLIPFILGCLLFGGIAVWLKIRRRF</sequence>
<dbReference type="Proteomes" id="UP000240212">
    <property type="component" value="Unassembled WGS sequence"/>
</dbReference>
<evidence type="ECO:0000313" key="2">
    <source>
        <dbReference type="EMBL" id="PSN09238.1"/>
    </source>
</evidence>
<dbReference type="EMBL" id="PYEP01000001">
    <property type="protein sequence ID" value="PSN09238.1"/>
    <property type="molecule type" value="Genomic_DNA"/>
</dbReference>
<proteinExistence type="predicted"/>
<keyword evidence="1" id="KW-0472">Membrane</keyword>
<protein>
    <submittedName>
        <fullName evidence="2">DUF2755 domain-containing protein</fullName>
    </submittedName>
</protein>
<name>A0A2P8VQ99_9ENTR</name>
<dbReference type="AlphaFoldDB" id="A0A2P8VQ99"/>
<dbReference type="OrthoDB" id="6559177at2"/>
<reference evidence="2 3" key="1">
    <citation type="submission" date="2018-03" db="EMBL/GenBank/DDBJ databases">
        <title>Draft genome sequence of the first documented clinical Siccibacter turicensis isolate in Austria.</title>
        <authorList>
            <person name="Lepuschitz S."/>
            <person name="Pekard-Amenitsch S."/>
            <person name="Haunold R."/>
            <person name="Schill S."/>
            <person name="Mach R."/>
            <person name="Allerberger F."/>
            <person name="Ruppitsch W."/>
            <person name="Forsythe S.J."/>
        </authorList>
    </citation>
    <scope>NUCLEOTIDE SEQUENCE [LARGE SCALE GENOMIC DNA]</scope>
    <source>
        <strain evidence="2 3">6100069499-17</strain>
    </source>
</reference>
<feature type="transmembrane region" description="Helical" evidence="1">
    <location>
        <begin position="26"/>
        <end position="51"/>
    </location>
</feature>
<evidence type="ECO:0000313" key="3">
    <source>
        <dbReference type="Proteomes" id="UP000240212"/>
    </source>
</evidence>
<gene>
    <name evidence="2" type="ORF">C7G83_00325</name>
</gene>
<keyword evidence="1" id="KW-0812">Transmembrane</keyword>
<accession>A0A2P8VQ99</accession>
<dbReference type="RefSeq" id="WP_024550001.1">
    <property type="nucleotide sequence ID" value="NZ_CP188034.1"/>
</dbReference>